<keyword evidence="4" id="KW-1133">Transmembrane helix</keyword>
<dbReference type="Pfam" id="PF03845">
    <property type="entry name" value="Spore_permease"/>
    <property type="match status" value="1"/>
</dbReference>
<feature type="transmembrane region" description="Helical" evidence="4">
    <location>
        <begin position="681"/>
        <end position="698"/>
    </location>
</feature>
<evidence type="ECO:0000313" key="5">
    <source>
        <dbReference type="EMBL" id="EFU40337.1"/>
    </source>
</evidence>
<evidence type="ECO:0000256" key="3">
    <source>
        <dbReference type="SAM" id="MobiDB-lite"/>
    </source>
</evidence>
<dbReference type="AlphaFoldDB" id="A0A2R9SSK5"/>
<dbReference type="InterPro" id="IPR004995">
    <property type="entry name" value="Spore_Ger"/>
</dbReference>
<evidence type="ECO:0000256" key="2">
    <source>
        <dbReference type="ARBA" id="ARBA00023136"/>
    </source>
</evidence>
<dbReference type="GO" id="GO:0016020">
    <property type="term" value="C:membrane"/>
    <property type="evidence" value="ECO:0007669"/>
    <property type="project" value="InterPro"/>
</dbReference>
<feature type="region of interest" description="Disordered" evidence="3">
    <location>
        <begin position="812"/>
        <end position="837"/>
    </location>
</feature>
<evidence type="ECO:0000313" key="6">
    <source>
        <dbReference type="Proteomes" id="UP000003094"/>
    </source>
</evidence>
<keyword evidence="2 4" id="KW-0472">Membrane</keyword>
<feature type="transmembrane region" description="Helical" evidence="4">
    <location>
        <begin position="638"/>
        <end position="661"/>
    </location>
</feature>
<comment type="caution">
    <text evidence="5">The sequence shown here is derived from an EMBL/GenBank/DDBJ whole genome shotgun (WGS) entry which is preliminary data.</text>
</comment>
<feature type="transmembrane region" description="Helical" evidence="4">
    <location>
        <begin position="438"/>
        <end position="459"/>
    </location>
</feature>
<keyword evidence="6" id="KW-1185">Reference proteome</keyword>
<name>A0A2R9SSK5_9BACL</name>
<reference evidence="5 6" key="1">
    <citation type="journal article" date="2010" name="BMC Genomics">
        <title>Genome sequence of the pattern forming Paenibacillus vortex bacterium reveals potential for thriving in complex environments.</title>
        <authorList>
            <person name="Sirota-Madi A."/>
            <person name="Olender T."/>
            <person name="Helman Y."/>
            <person name="Ingham C."/>
            <person name="Brainis I."/>
            <person name="Roth D."/>
            <person name="Hagi E."/>
            <person name="Brodsky L."/>
            <person name="Leshkowitz D."/>
            <person name="Galatenko V."/>
            <person name="Nikolaev V."/>
            <person name="Mugasimangalam R.C."/>
            <person name="Bransburg-Zabary S."/>
            <person name="Gutnick D.L."/>
            <person name="Lancet D."/>
            <person name="Ben-Jacob E."/>
        </authorList>
    </citation>
    <scope>NUCLEOTIDE SEQUENCE [LARGE SCALE GENOMIC DNA]</scope>
    <source>
        <strain evidence="5 6">V453</strain>
    </source>
</reference>
<dbReference type="InterPro" id="IPR050768">
    <property type="entry name" value="UPF0353/GerABKA_families"/>
</dbReference>
<feature type="transmembrane region" description="Helical" evidence="4">
    <location>
        <begin position="705"/>
        <end position="724"/>
    </location>
</feature>
<dbReference type="InterPro" id="IPR004761">
    <property type="entry name" value="Spore_GerAB"/>
</dbReference>
<feature type="transmembrane region" description="Helical" evidence="4">
    <location>
        <begin position="597"/>
        <end position="617"/>
    </location>
</feature>
<feature type="transmembrane region" description="Helical" evidence="4">
    <location>
        <begin position="566"/>
        <end position="585"/>
    </location>
</feature>
<gene>
    <name evidence="5" type="ORF">PVOR_19594</name>
</gene>
<accession>A0A2R9SSK5</accession>
<feature type="compositionally biased region" description="Polar residues" evidence="3">
    <location>
        <begin position="813"/>
        <end position="829"/>
    </location>
</feature>
<dbReference type="PANTHER" id="PTHR22550:SF5">
    <property type="entry name" value="LEUCINE ZIPPER PROTEIN 4"/>
    <property type="match status" value="1"/>
</dbReference>
<dbReference type="EMBL" id="ADHJ01000036">
    <property type="protein sequence ID" value="EFU40337.1"/>
    <property type="molecule type" value="Genomic_DNA"/>
</dbReference>
<dbReference type="KEGG" id="pvo:PVOR_19594"/>
<dbReference type="GO" id="GO:0009847">
    <property type="term" value="P:spore germination"/>
    <property type="evidence" value="ECO:0007669"/>
    <property type="project" value="InterPro"/>
</dbReference>
<feature type="transmembrane region" description="Helical" evidence="4">
    <location>
        <begin position="471"/>
        <end position="495"/>
    </location>
</feature>
<proteinExistence type="inferred from homology"/>
<evidence type="ECO:0000256" key="1">
    <source>
        <dbReference type="ARBA" id="ARBA00005278"/>
    </source>
</evidence>
<organism evidence="5 6">
    <name type="scientific">Paenibacillus vortex V453</name>
    <dbReference type="NCBI Taxonomy" id="715225"/>
    <lineage>
        <taxon>Bacteria</taxon>
        <taxon>Bacillati</taxon>
        <taxon>Bacillota</taxon>
        <taxon>Bacilli</taxon>
        <taxon>Bacillales</taxon>
        <taxon>Paenibacillaceae</taxon>
        <taxon>Paenibacillus</taxon>
    </lineage>
</organism>
<keyword evidence="4" id="KW-0812">Transmembrane</keyword>
<evidence type="ECO:0000256" key="4">
    <source>
        <dbReference type="SAM" id="Phobius"/>
    </source>
</evidence>
<feature type="transmembrane region" description="Helical" evidence="4">
    <location>
        <begin position="411"/>
        <end position="431"/>
    </location>
</feature>
<dbReference type="Pfam" id="PF03323">
    <property type="entry name" value="GerA"/>
    <property type="match status" value="1"/>
</dbReference>
<protein>
    <submittedName>
        <fullName evidence="5">GerA spore germination protein</fullName>
    </submittedName>
</protein>
<sequence>MQGWHKIKKYLVADLSQTQNPNAPFALRPLKNDEDAGLLNGQEPASMPQIKPLLGDNGPLAMTSTLEQNINWLKGHFSYPQNSGLVFRPFVIEQTGAVVQGMIVHLESQVDSQHLNQFVIHPLINAKLTEDQPLSVDTLKTHIVTDCHLTSTSYFGEIVHEILNSSAAILIDGLDTAILADVKGGEKRGLESPKTENVVRGPQVGFTEDMQTNLSLLRGRLSTSDLIVESGVVGTVSQTAVSIVYLKSITNAELVNEVRRRIAAVRIDYIGDSGMLEQLIEDKPYSIYPGMLSTERPDHTAAQIADGYVAILVNNSPFALIVPTQFPLFLQTAEDRYLRWQYSSFLRIIRAIGFLMSLYLPAVYVAIANFHHEMIPTTLVLAIAGTRESIPLPVAAEAFLLESMFELIREAGVRIPSVIGPTIGIVGALILGQAAVQANIVSPIMVIVTAATALASYTIPNYNMQFTTRILRFVYLAFASFMGLIGIVLLSIILWTSWMSVNRFGVPSLAPLTPHPKNRKYTASRPPAETARAALLCAPATIKEKAGWTRRCSRARGRKLMYQHHIGIREAASIGIIFIITKIFLPFQRSLAEAGGTAGWMIAIIAAIFCPLTWWAIRGVLRNAKQGSTLIEATEEIWGPWVGTFLNLAYFCFFFAITFLVLREFSELLSSDILPRTPMNMILIFLIVPIAFVAYCGIESLGRICWLTIGLIIGSVLIGDWWSADTRRAQCAVPFLGNGEIQDHHERDCQKLTVLGDAGLWFPAAPNAQIPGMGTCGLVVHRNLIHHPIQHHYCLSLCIPVSNRHSIKRSDVRSQPTDYIRQVDSTPGESVSDCLAD</sequence>
<dbReference type="Proteomes" id="UP000003094">
    <property type="component" value="Unassembled WGS sequence"/>
</dbReference>
<comment type="similarity">
    <text evidence="1">Belongs to the GerABKA family.</text>
</comment>
<dbReference type="PANTHER" id="PTHR22550">
    <property type="entry name" value="SPORE GERMINATION PROTEIN"/>
    <property type="match status" value="1"/>
</dbReference>
<feature type="transmembrane region" description="Helical" evidence="4">
    <location>
        <begin position="348"/>
        <end position="367"/>
    </location>
</feature>